<dbReference type="KEGG" id="pay:PAU_00104"/>
<gene>
    <name evidence="1" type="ordered locus">PAU_00104</name>
</gene>
<name>C7BU47_PHOAA</name>
<accession>C7BU47</accession>
<sequence>MSCIVIYINKNKQIEQVYFLIIVICNPNLTSQHYLKMNPYFIKAII</sequence>
<dbReference type="Proteomes" id="UP000002747">
    <property type="component" value="Chromosome"/>
</dbReference>
<evidence type="ECO:0000313" key="1">
    <source>
        <dbReference type="EMBL" id="CAQ82197.1"/>
    </source>
</evidence>
<proteinExistence type="predicted"/>
<dbReference type="STRING" id="291112.PAU_00104"/>
<dbReference type="AlphaFoldDB" id="C7BU47"/>
<evidence type="ECO:0000313" key="2">
    <source>
        <dbReference type="Proteomes" id="UP000002747"/>
    </source>
</evidence>
<reference evidence="1 2" key="1">
    <citation type="journal article" date="2009" name="BMC Genomics">
        <title>Comparative genomics of the emerging human pathogen Photorhabdus asymbiotica with the insect pathogen Photorhabdus luminescens.</title>
        <authorList>
            <person name="Wilkinson P."/>
            <person name="Waterfield N.R."/>
            <person name="Crossman L."/>
            <person name="Corton C."/>
            <person name="Sanchez-Contreras M."/>
            <person name="Vlisidou I."/>
            <person name="Barron A."/>
            <person name="Bignell A."/>
            <person name="Clark L."/>
            <person name="Ormond D."/>
            <person name="Mayho M."/>
            <person name="Bason N."/>
            <person name="Smith F."/>
            <person name="Simmonds M."/>
            <person name="Churcher C."/>
            <person name="Harris D."/>
            <person name="Thompson N.R."/>
            <person name="Quail M."/>
            <person name="Parkhill J."/>
            <person name="ffrench-Constant R.H."/>
        </authorList>
    </citation>
    <scope>NUCLEOTIDE SEQUENCE [LARGE SCALE GENOMIC DNA]</scope>
    <source>
        <strain evidence="2">ATCC 43949 / 3105-77</strain>
    </source>
</reference>
<protein>
    <submittedName>
        <fullName evidence="1">Uncharacterized protein</fullName>
    </submittedName>
</protein>
<dbReference type="EMBL" id="FM162591">
    <property type="protein sequence ID" value="CAQ82197.1"/>
    <property type="molecule type" value="Genomic_DNA"/>
</dbReference>
<organism evidence="1 2">
    <name type="scientific">Photorhabdus asymbiotica subsp. asymbiotica (strain ATCC 43949 / 3105-77)</name>
    <name type="common">Xenorhabdus luminescens (strain 2)</name>
    <dbReference type="NCBI Taxonomy" id="553480"/>
    <lineage>
        <taxon>Bacteria</taxon>
        <taxon>Pseudomonadati</taxon>
        <taxon>Pseudomonadota</taxon>
        <taxon>Gammaproteobacteria</taxon>
        <taxon>Enterobacterales</taxon>
        <taxon>Morganellaceae</taxon>
        <taxon>Photorhabdus</taxon>
    </lineage>
</organism>